<comment type="caution">
    <text evidence="1">The sequence shown here is derived from an EMBL/GenBank/DDBJ whole genome shotgun (WGS) entry which is preliminary data.</text>
</comment>
<name>A0ABT0U2F1_9BACT</name>
<dbReference type="EMBL" id="JAMQBK010000029">
    <property type="protein sequence ID" value="MCM2371074.1"/>
    <property type="molecule type" value="Genomic_DNA"/>
</dbReference>
<dbReference type="Proteomes" id="UP001202961">
    <property type="component" value="Unassembled WGS sequence"/>
</dbReference>
<protein>
    <submittedName>
        <fullName evidence="1">Uncharacterized protein</fullName>
    </submittedName>
</protein>
<gene>
    <name evidence="1" type="ORF">NB063_10680</name>
</gene>
<evidence type="ECO:0000313" key="2">
    <source>
        <dbReference type="Proteomes" id="UP001202961"/>
    </source>
</evidence>
<evidence type="ECO:0000313" key="1">
    <source>
        <dbReference type="EMBL" id="MCM2371074.1"/>
    </source>
</evidence>
<proteinExistence type="predicted"/>
<reference evidence="1 2" key="1">
    <citation type="journal article" date="2022" name="Syst. Appl. Microbiol.">
        <title>Rhodopirellula aestuarii sp. nov., a novel member of the genus Rhodopirellula isolated from brackish sediments collected in the Tagus River estuary, Portugal.</title>
        <authorList>
            <person name="Vitorino I.R."/>
            <person name="Klimek D."/>
            <person name="Calusinska M."/>
            <person name="Lobo-da-Cunha A."/>
            <person name="Vasconcelos V."/>
            <person name="Lage O.M."/>
        </authorList>
    </citation>
    <scope>NUCLEOTIDE SEQUENCE [LARGE SCALE GENOMIC DNA]</scope>
    <source>
        <strain evidence="1 2">ICT_H3.1</strain>
    </source>
</reference>
<keyword evidence="2" id="KW-1185">Reference proteome</keyword>
<accession>A0ABT0U2F1</accession>
<dbReference type="RefSeq" id="WP_250928717.1">
    <property type="nucleotide sequence ID" value="NZ_JAMQBK010000029.1"/>
</dbReference>
<organism evidence="1 2">
    <name type="scientific">Aporhodopirellula aestuarii</name>
    <dbReference type="NCBI Taxonomy" id="2950107"/>
    <lineage>
        <taxon>Bacteria</taxon>
        <taxon>Pseudomonadati</taxon>
        <taxon>Planctomycetota</taxon>
        <taxon>Planctomycetia</taxon>
        <taxon>Pirellulales</taxon>
        <taxon>Pirellulaceae</taxon>
        <taxon>Aporhodopirellula</taxon>
    </lineage>
</organism>
<sequence length="108" mass="12343">MKTFFFHGRHNVVGGVKPTYLNDAGHEAPNPALAFTTEQQSLDVLDGINRRVAKGWFPSRPPFGYSNRRVNKRSIIETHPQNSNKVRWIFDLRANHGLRRKFDGIASL</sequence>